<sequence length="571" mass="61773">MLQDSKSEVGGKQRSGNPFSISRVLADDFGKNFKNGLPVGPVSALRSVHEVRQGGCLTLSPTGAQNVSSFSVGNQKSFENVGFSSDGSVVGFGVCHSPSVTSPMYSPELFRSGQNHRNHERAPSSCSENSKEAGTSPSHESDYCRDDRDKYPLSEAEMVSGYHLHSESPHRFKGSPGAAESPERHYSSSPASCADSVFDKEDQNNNTDVEVDDDAIEDFAEDEDGARTPDKHKDSEKQGDEAKADKEGKTEEEKKNEKPPFSYNALIMMAIRSSPEKRMTLSQIYEFITKNFPYYRDNKQGWQNSIRHNLSLNKCFLKVPRHYDDPGKGNYWMLDPSCDDVFIGGTTGKLRRRSSHSARSRLAFGRAGFPYMGLPGFPRDGHPALLPFSSFYSLPGMMKHPGVYPYLGHNLLQPGAGFMDSGNHPMARLPGIEKLFVHGMTSQSAAISAAAAVAAATSTASPMSRSPPGSGRVPPGTRQFSPYGSMAATLPPTSFVIPGFGHLCSKSSGLALSSAAASAHRKIEGGDTVSSGNNNGDTNSSALTLYPHLLRPFSSMTNVDSHKLISPMLTH</sequence>
<evidence type="ECO:0000256" key="1">
    <source>
        <dbReference type="ARBA" id="ARBA00023125"/>
    </source>
</evidence>
<dbReference type="CDD" id="cd20021">
    <property type="entry name" value="FH_FOXG"/>
    <property type="match status" value="1"/>
</dbReference>
<feature type="compositionally biased region" description="Polar residues" evidence="3">
    <location>
        <begin position="124"/>
        <end position="138"/>
    </location>
</feature>
<dbReference type="SMART" id="SM00339">
    <property type="entry name" value="FH"/>
    <property type="match status" value="1"/>
</dbReference>
<dbReference type="InterPro" id="IPR018122">
    <property type="entry name" value="TF_fork_head_CS_1"/>
</dbReference>
<feature type="region of interest" description="Disordered" evidence="3">
    <location>
        <begin position="164"/>
        <end position="259"/>
    </location>
</feature>
<dbReference type="GO" id="GO:0003700">
    <property type="term" value="F:DNA-binding transcription factor activity"/>
    <property type="evidence" value="ECO:0007669"/>
    <property type="project" value="InterPro"/>
</dbReference>
<dbReference type="PRINTS" id="PR00053">
    <property type="entry name" value="FORKHEAD"/>
</dbReference>
<dbReference type="Gene3D" id="1.10.10.10">
    <property type="entry name" value="Winged helix-like DNA-binding domain superfamily/Winged helix DNA-binding domain"/>
    <property type="match status" value="1"/>
</dbReference>
<feature type="DNA-binding region" description="Fork-head" evidence="2">
    <location>
        <begin position="258"/>
        <end position="352"/>
    </location>
</feature>
<dbReference type="Pfam" id="PF00250">
    <property type="entry name" value="Forkhead"/>
    <property type="match status" value="1"/>
</dbReference>
<feature type="compositionally biased region" description="Basic and acidic residues" evidence="3">
    <location>
        <begin position="225"/>
        <end position="258"/>
    </location>
</feature>
<dbReference type="RefSeq" id="XP_055879295.1">
    <property type="nucleotide sequence ID" value="XM_056023320.1"/>
</dbReference>
<dbReference type="SUPFAM" id="SSF46785">
    <property type="entry name" value="Winged helix' DNA-binding domain"/>
    <property type="match status" value="1"/>
</dbReference>
<dbReference type="PROSITE" id="PS00657">
    <property type="entry name" value="FORK_HEAD_1"/>
    <property type="match status" value="1"/>
</dbReference>
<dbReference type="FunFam" id="1.10.10.10:FF:000135">
    <property type="entry name" value="forkhead box protein G1"/>
    <property type="match status" value="1"/>
</dbReference>
<dbReference type="Proteomes" id="UP001165740">
    <property type="component" value="Chromosome 3"/>
</dbReference>
<dbReference type="PANTHER" id="PTHR46617">
    <property type="entry name" value="FORKHEAD BOX PROTEIN G1"/>
    <property type="match status" value="1"/>
</dbReference>
<evidence type="ECO:0000256" key="2">
    <source>
        <dbReference type="PROSITE-ProRule" id="PRU00089"/>
    </source>
</evidence>
<keyword evidence="1 2" id="KW-0238">DNA-binding</keyword>
<accession>A0A9W2ZWG0</accession>
<dbReference type="InterPro" id="IPR001766">
    <property type="entry name" value="Fork_head_dom"/>
</dbReference>
<feature type="region of interest" description="Disordered" evidence="3">
    <location>
        <begin position="105"/>
        <end position="147"/>
    </location>
</feature>
<dbReference type="InterPro" id="IPR036390">
    <property type="entry name" value="WH_DNA-bd_sf"/>
</dbReference>
<feature type="domain" description="Fork-head" evidence="4">
    <location>
        <begin position="258"/>
        <end position="352"/>
    </location>
</feature>
<evidence type="ECO:0000313" key="5">
    <source>
        <dbReference type="Proteomes" id="UP001165740"/>
    </source>
</evidence>
<comment type="subcellular location">
    <subcellularLocation>
        <location evidence="2">Nucleus</location>
    </subcellularLocation>
</comment>
<dbReference type="OrthoDB" id="6230630at2759"/>
<dbReference type="AlphaFoldDB" id="A0A9W2ZWG0"/>
<name>A0A9W2ZWG0_BIOGL</name>
<dbReference type="InterPro" id="IPR036388">
    <property type="entry name" value="WH-like_DNA-bd_sf"/>
</dbReference>
<evidence type="ECO:0000313" key="6">
    <source>
        <dbReference type="RefSeq" id="XP_055879295.1"/>
    </source>
</evidence>
<proteinExistence type="predicted"/>
<dbReference type="PROSITE" id="PS50039">
    <property type="entry name" value="FORK_HEAD_3"/>
    <property type="match status" value="1"/>
</dbReference>
<protein>
    <submittedName>
        <fullName evidence="6">Forkhead box protein G1-like</fullName>
    </submittedName>
</protein>
<reference evidence="6" key="1">
    <citation type="submission" date="2025-08" db="UniProtKB">
        <authorList>
            <consortium name="RefSeq"/>
        </authorList>
    </citation>
    <scope>IDENTIFICATION</scope>
</reference>
<dbReference type="PROSITE" id="PS00658">
    <property type="entry name" value="FORK_HEAD_2"/>
    <property type="match status" value="1"/>
</dbReference>
<dbReference type="GO" id="GO:0006357">
    <property type="term" value="P:regulation of transcription by RNA polymerase II"/>
    <property type="evidence" value="ECO:0007669"/>
    <property type="project" value="TreeGrafter"/>
</dbReference>
<evidence type="ECO:0000256" key="3">
    <source>
        <dbReference type="SAM" id="MobiDB-lite"/>
    </source>
</evidence>
<dbReference type="InterPro" id="IPR030456">
    <property type="entry name" value="TF_fork_head_CS_2"/>
</dbReference>
<dbReference type="GeneID" id="106065896"/>
<dbReference type="InterPro" id="IPR047208">
    <property type="entry name" value="FOXG1"/>
</dbReference>
<keyword evidence="2" id="KW-0539">Nucleus</keyword>
<dbReference type="PANTHER" id="PTHR46617:SF3">
    <property type="entry name" value="FORKHEAD BOX PROTEIN G1"/>
    <property type="match status" value="1"/>
</dbReference>
<gene>
    <name evidence="6" type="primary">LOC106065896</name>
</gene>
<evidence type="ECO:0000259" key="4">
    <source>
        <dbReference type="PROSITE" id="PS50039"/>
    </source>
</evidence>
<dbReference type="GO" id="GO:0005634">
    <property type="term" value="C:nucleus"/>
    <property type="evidence" value="ECO:0007669"/>
    <property type="project" value="UniProtKB-SubCell"/>
</dbReference>
<organism evidence="5 6">
    <name type="scientific">Biomphalaria glabrata</name>
    <name type="common">Bloodfluke planorb</name>
    <name type="synonym">Freshwater snail</name>
    <dbReference type="NCBI Taxonomy" id="6526"/>
    <lineage>
        <taxon>Eukaryota</taxon>
        <taxon>Metazoa</taxon>
        <taxon>Spiralia</taxon>
        <taxon>Lophotrochozoa</taxon>
        <taxon>Mollusca</taxon>
        <taxon>Gastropoda</taxon>
        <taxon>Heterobranchia</taxon>
        <taxon>Euthyneura</taxon>
        <taxon>Panpulmonata</taxon>
        <taxon>Hygrophila</taxon>
        <taxon>Lymnaeoidea</taxon>
        <taxon>Planorbidae</taxon>
        <taxon>Biomphalaria</taxon>
    </lineage>
</organism>
<dbReference type="GO" id="GO:1990837">
    <property type="term" value="F:sequence-specific double-stranded DNA binding"/>
    <property type="evidence" value="ECO:0007669"/>
    <property type="project" value="TreeGrafter"/>
</dbReference>
<keyword evidence="5" id="KW-1185">Reference proteome</keyword>
<feature type="compositionally biased region" description="Acidic residues" evidence="3">
    <location>
        <begin position="209"/>
        <end position="224"/>
    </location>
</feature>